<dbReference type="Pfam" id="PF05721">
    <property type="entry name" value="PhyH"/>
    <property type="match status" value="1"/>
</dbReference>
<protein>
    <submittedName>
        <fullName evidence="1 2">Phytanoyl-CoA dioxygenase</fullName>
    </submittedName>
</protein>
<dbReference type="SUPFAM" id="SSF51197">
    <property type="entry name" value="Clavaminate synthase-like"/>
    <property type="match status" value="1"/>
</dbReference>
<evidence type="ECO:0000313" key="4">
    <source>
        <dbReference type="Proteomes" id="UP000294772"/>
    </source>
</evidence>
<reference evidence="2 4" key="2">
    <citation type="submission" date="2019-03" db="EMBL/GenBank/DDBJ databases">
        <title>Genomic Encyclopedia of Type Strains, Phase IV (KMG-IV): sequencing the most valuable type-strain genomes for metagenomic binning, comparative biology and taxonomic classification.</title>
        <authorList>
            <person name="Goeker M."/>
        </authorList>
    </citation>
    <scope>NUCLEOTIDE SEQUENCE [LARGE SCALE GENOMIC DNA]</scope>
    <source>
        <strain evidence="2 4">DSM 15264</strain>
    </source>
</reference>
<dbReference type="Gene3D" id="2.60.120.620">
    <property type="entry name" value="q2cbj1_9rhob like domain"/>
    <property type="match status" value="1"/>
</dbReference>
<keyword evidence="1" id="KW-0223">Dioxygenase</keyword>
<evidence type="ECO:0000313" key="1">
    <source>
        <dbReference type="EMBL" id="PPE68798.1"/>
    </source>
</evidence>
<dbReference type="RefSeq" id="WP_104358542.1">
    <property type="nucleotide sequence ID" value="NZ_CALFFA010000020.1"/>
</dbReference>
<dbReference type="EMBL" id="SLXF01000014">
    <property type="protein sequence ID" value="TCP03173.1"/>
    <property type="molecule type" value="Genomic_DNA"/>
</dbReference>
<dbReference type="InterPro" id="IPR008775">
    <property type="entry name" value="Phytyl_CoA_dOase-like"/>
</dbReference>
<dbReference type="AlphaFoldDB" id="A0A2S5T1N0"/>
<sequence length="348" mass="39246">MTASLKHIALAPLHALALFTGAKSFCDNPLIGSRRLNEWGLHEKRVRAAHALAERRRARLAALVSPEDRAAFERDGFVIRHDVLPRTAFERLRERVLAHRAPAREMVQGDTITRRIALDPAFLRAVPEVREIVDAPLWRGLTRYVGSFDQEPVTYVQSILSKVVQAPPDPQTHLHADTFHPTVKAWYFLTDVEADAGPFSYVPGSHRLTPERLAWEREMSLVARSADRLTSRGSFRIRADALSSLGLPEPKLFAVPANTLVVADTFGFHARGPSLKPALRIELWGYGRRNPFLPWTGLDPLSWPGIAERRAPLYWAALDRRERWFGKRSPWQDAGLLTPDAPPVVARR</sequence>
<evidence type="ECO:0000313" key="3">
    <source>
        <dbReference type="Proteomes" id="UP000239406"/>
    </source>
</evidence>
<dbReference type="Proteomes" id="UP000294772">
    <property type="component" value="Unassembled WGS sequence"/>
</dbReference>
<name>A0A2S5T1N0_9BURK</name>
<comment type="caution">
    <text evidence="1">The sequence shown here is derived from an EMBL/GenBank/DDBJ whole genome shotgun (WGS) entry which is preliminary data.</text>
</comment>
<dbReference type="EMBL" id="PSNY01000019">
    <property type="protein sequence ID" value="PPE68798.1"/>
    <property type="molecule type" value="Genomic_DNA"/>
</dbReference>
<organism evidence="1 3">
    <name type="scientific">Caldimonas thermodepolymerans</name>
    <dbReference type="NCBI Taxonomy" id="215580"/>
    <lineage>
        <taxon>Bacteria</taxon>
        <taxon>Pseudomonadati</taxon>
        <taxon>Pseudomonadota</taxon>
        <taxon>Betaproteobacteria</taxon>
        <taxon>Burkholderiales</taxon>
        <taxon>Sphaerotilaceae</taxon>
        <taxon>Caldimonas</taxon>
    </lineage>
</organism>
<proteinExistence type="predicted"/>
<dbReference type="Proteomes" id="UP000239406">
    <property type="component" value="Unassembled WGS sequence"/>
</dbReference>
<dbReference type="OrthoDB" id="547161at2"/>
<dbReference type="GO" id="GO:0016706">
    <property type="term" value="F:2-oxoglutarate-dependent dioxygenase activity"/>
    <property type="evidence" value="ECO:0007669"/>
    <property type="project" value="UniProtKB-ARBA"/>
</dbReference>
<evidence type="ECO:0000313" key="2">
    <source>
        <dbReference type="EMBL" id="TCP03173.1"/>
    </source>
</evidence>
<reference evidence="1 3" key="1">
    <citation type="submission" date="2018-02" db="EMBL/GenBank/DDBJ databases">
        <title>Reclassifiation of [Polyangium] brachysporum DSM 7029 as Guopingzhaonella breviflexa gen. nov., sp. nov., a member of the family Comamonadaceae.</title>
        <authorList>
            <person name="Tang B."/>
        </authorList>
    </citation>
    <scope>NUCLEOTIDE SEQUENCE [LARGE SCALE GENOMIC DNA]</scope>
    <source>
        <strain evidence="1 3">DSM 15344</strain>
    </source>
</reference>
<gene>
    <name evidence="1" type="ORF">C1702_15075</name>
    <name evidence="2" type="ORF">EV676_11452</name>
</gene>
<accession>A0A2S5T1N0</accession>
<keyword evidence="3" id="KW-1185">Reference proteome</keyword>
<keyword evidence="1" id="KW-0560">Oxidoreductase</keyword>